<gene>
    <name evidence="1" type="ORF">L5515_018470</name>
</gene>
<proteinExistence type="predicted"/>
<dbReference type="EMBL" id="CP092625">
    <property type="protein sequence ID" value="UMM42771.1"/>
    <property type="molecule type" value="Genomic_DNA"/>
</dbReference>
<keyword evidence="2" id="KW-1185">Reference proteome</keyword>
<name>A0AAE9JSQ2_CAEBR</name>
<evidence type="ECO:0000313" key="2">
    <source>
        <dbReference type="Proteomes" id="UP000829354"/>
    </source>
</evidence>
<reference evidence="1 2" key="1">
    <citation type="submission" date="2022-04" db="EMBL/GenBank/DDBJ databases">
        <title>Chromosome-level reference genomes for two strains of Caenorhabditis briggsae: an improved platform for comparative genomics.</title>
        <authorList>
            <person name="Stevens L."/>
            <person name="Andersen E."/>
        </authorList>
    </citation>
    <scope>NUCLEOTIDE SEQUENCE [LARGE SCALE GENOMIC DNA]</scope>
    <source>
        <strain evidence="1">VX34</strain>
        <tissue evidence="1">Whole-organism</tissue>
    </source>
</reference>
<dbReference type="AlphaFoldDB" id="A0AAE9JSQ2"/>
<dbReference type="Proteomes" id="UP000829354">
    <property type="component" value="Chromosome X"/>
</dbReference>
<accession>A0AAE9JSQ2</accession>
<evidence type="ECO:0000313" key="1">
    <source>
        <dbReference type="EMBL" id="UMM42771.1"/>
    </source>
</evidence>
<organism evidence="1 2">
    <name type="scientific">Caenorhabditis briggsae</name>
    <dbReference type="NCBI Taxonomy" id="6238"/>
    <lineage>
        <taxon>Eukaryota</taxon>
        <taxon>Metazoa</taxon>
        <taxon>Ecdysozoa</taxon>
        <taxon>Nematoda</taxon>
        <taxon>Chromadorea</taxon>
        <taxon>Rhabditida</taxon>
        <taxon>Rhabditina</taxon>
        <taxon>Rhabditomorpha</taxon>
        <taxon>Rhabditoidea</taxon>
        <taxon>Rhabditidae</taxon>
        <taxon>Peloderinae</taxon>
        <taxon>Caenorhabditis</taxon>
    </lineage>
</organism>
<sequence>MRASILHTRSKQGQVDYLCYIDSASSLQIHSKKRRMPEYLYKGLTPCDQFDIKKEYNEIHKDLRDGCGIGNHGDTVISFKWAKTTVQLLCRTRQWLLNNPIVTSENERATRDIRRNNKDRLEYIVRMASNPYDQKEYEKCMQLLHSCLAEELIAMHHLDMAFQLNVESSNSVEVATSSRL</sequence>
<protein>
    <submittedName>
        <fullName evidence="1">Uncharacterized protein</fullName>
    </submittedName>
</protein>